<organism evidence="2 4">
    <name type="scientific">Legionella cherrii</name>
    <dbReference type="NCBI Taxonomy" id="28084"/>
    <lineage>
        <taxon>Bacteria</taxon>
        <taxon>Pseudomonadati</taxon>
        <taxon>Pseudomonadota</taxon>
        <taxon>Gammaproteobacteria</taxon>
        <taxon>Legionellales</taxon>
        <taxon>Legionellaceae</taxon>
        <taxon>Legionella</taxon>
    </lineage>
</organism>
<dbReference type="Proteomes" id="UP000054921">
    <property type="component" value="Unassembled WGS sequence"/>
</dbReference>
<feature type="region of interest" description="Disordered" evidence="1">
    <location>
        <begin position="551"/>
        <end position="581"/>
    </location>
</feature>
<dbReference type="Proteomes" id="UP000277577">
    <property type="component" value="Chromosome"/>
</dbReference>
<protein>
    <submittedName>
        <fullName evidence="2">Uncharacterized protein</fullName>
    </submittedName>
</protein>
<evidence type="ECO:0000313" key="4">
    <source>
        <dbReference type="Proteomes" id="UP000054921"/>
    </source>
</evidence>
<dbReference type="RefSeq" id="WP_028382459.1">
    <property type="nucleotide sequence ID" value="NZ_CAAAIT010000005.1"/>
</dbReference>
<reference evidence="3 5" key="2">
    <citation type="submission" date="2018-12" db="EMBL/GenBank/DDBJ databases">
        <authorList>
            <consortium name="Pathogen Informatics"/>
        </authorList>
    </citation>
    <scope>NUCLEOTIDE SEQUENCE [LARGE SCALE GENOMIC DNA]</scope>
    <source>
        <strain evidence="3 5">NCTC11976</strain>
    </source>
</reference>
<keyword evidence="5" id="KW-1185">Reference proteome</keyword>
<dbReference type="OrthoDB" id="5651168at2"/>
<dbReference type="AlphaFoldDB" id="A0A0W0SCA1"/>
<proteinExistence type="predicted"/>
<dbReference type="PATRIC" id="fig|28084.5.peg.3011"/>
<dbReference type="STRING" id="28084.Lche_2781"/>
<dbReference type="EMBL" id="LNXW01000013">
    <property type="protein sequence ID" value="KTC80761.1"/>
    <property type="molecule type" value="Genomic_DNA"/>
</dbReference>
<sequence length="581" mass="64479">MSWWTSTVNGAKSFGNGATWVWNNAPIKQTIAYAANTAFYVVEQVLALREAIPAVVTPPVMKIVNGAGNILFYDVLPVATVHFVNNGIQSYVGQSYQEDSTTGLSPYSLVLPTLALINYGVQAYTYRQAPKLIAHTLALDVFGSSAFNEHKGKQTPPPPTLCGETEEDCNFKRKFKGSLREPLVLMLNDLLLWGISKFPYGGEQISWILAIYFYGEYITRMATPERCERHKAMKSESILSLGLTYTAASTLMDYGLESTVGTPPYLYLRTLRHLLLLAHINLASHMTLPLVRSAKGAIPVDPLVIFDRTKRFAVDVVFAGLMKRIPIDFKQPPGSKPFIPLSTVFKFLTNILESDLEQVQVAQPGFFKKTARVLLPKMFLSPKNAVNDPVIKQFWPDIRSDLLYILEIVEAAKPVKSLTTAHKPIAATVKYTLPVLLNYRFGLPIKLSEFLLSLSKKEDFWTFVTALKLWLERNNVAYEVILAKGNSKVGLHETGKIIELPPESLTKVLPPADDLKTVRAPVVTDAKRLISQKPGTLITANSLFSTKQRPKLVGNAGSLPPKNEELSSSQSTQEYASLECN</sequence>
<feature type="compositionally biased region" description="Polar residues" evidence="1">
    <location>
        <begin position="566"/>
        <end position="581"/>
    </location>
</feature>
<evidence type="ECO:0000313" key="2">
    <source>
        <dbReference type="EMBL" id="KTC80761.1"/>
    </source>
</evidence>
<name>A0A0W0SCA1_9GAMM</name>
<dbReference type="EMBL" id="LR134173">
    <property type="protein sequence ID" value="VEB34382.1"/>
    <property type="molecule type" value="Genomic_DNA"/>
</dbReference>
<evidence type="ECO:0000256" key="1">
    <source>
        <dbReference type="SAM" id="MobiDB-lite"/>
    </source>
</evidence>
<evidence type="ECO:0000313" key="5">
    <source>
        <dbReference type="Proteomes" id="UP000277577"/>
    </source>
</evidence>
<reference evidence="2 4" key="1">
    <citation type="submission" date="2015-11" db="EMBL/GenBank/DDBJ databases">
        <title>Genomic analysis of 38 Legionella species identifies large and diverse effector repertoires.</title>
        <authorList>
            <person name="Burstein D."/>
            <person name="Amaro F."/>
            <person name="Zusman T."/>
            <person name="Lifshitz Z."/>
            <person name="Cohen O."/>
            <person name="Gilbert J.A."/>
            <person name="Pupko T."/>
            <person name="Shuman H.A."/>
            <person name="Segal G."/>
        </authorList>
    </citation>
    <scope>NUCLEOTIDE SEQUENCE [LARGE SCALE GENOMIC DNA]</scope>
    <source>
        <strain evidence="2 4">ORW</strain>
    </source>
</reference>
<accession>A0A0W0SCA1</accession>
<evidence type="ECO:0000313" key="3">
    <source>
        <dbReference type="EMBL" id="VEB34382.1"/>
    </source>
</evidence>
<gene>
    <name evidence="2" type="ORF">Lche_2781</name>
    <name evidence="3" type="ORF">NCTC11976_00815</name>
</gene>